<reference evidence="2" key="1">
    <citation type="journal article" date="2021" name="J Fungi (Basel)">
        <title>Virulence traits and population genomics of the black yeast Aureobasidium melanogenum.</title>
        <authorList>
            <person name="Cernosa A."/>
            <person name="Sun X."/>
            <person name="Gostincar C."/>
            <person name="Fang C."/>
            <person name="Gunde-Cimerman N."/>
            <person name="Song Z."/>
        </authorList>
    </citation>
    <scope>NUCLEOTIDE SEQUENCE</scope>
    <source>
        <strain evidence="2">EXF-9298</strain>
    </source>
</reference>
<reference evidence="2" key="2">
    <citation type="submission" date="2021-08" db="EMBL/GenBank/DDBJ databases">
        <authorList>
            <person name="Gostincar C."/>
            <person name="Sun X."/>
            <person name="Song Z."/>
            <person name="Gunde-Cimerman N."/>
        </authorList>
    </citation>
    <scope>NUCLEOTIDE SEQUENCE</scope>
    <source>
        <strain evidence="2">EXF-9298</strain>
    </source>
</reference>
<sequence>MSGFKSLALLLAAQLVNAQGGYPVPPVSGLPFPGTNYPGSEVPYAVAGAQFNETSPPYYPSPWGTGAGEWASAYEKAIAFVSKLTLAEKVNLTTGTSI</sequence>
<comment type="caution">
    <text evidence="2">The sequence shown here is derived from an EMBL/GenBank/DDBJ whole genome shotgun (WGS) entry which is preliminary data.</text>
</comment>
<evidence type="ECO:0000313" key="3">
    <source>
        <dbReference type="Proteomes" id="UP000729357"/>
    </source>
</evidence>
<dbReference type="InterPro" id="IPR036962">
    <property type="entry name" value="Glyco_hydro_3_N_sf"/>
</dbReference>
<dbReference type="Gene3D" id="3.20.20.300">
    <property type="entry name" value="Glycoside hydrolase, family 3, N-terminal domain"/>
    <property type="match status" value="1"/>
</dbReference>
<dbReference type="GO" id="GO:0004553">
    <property type="term" value="F:hydrolase activity, hydrolyzing O-glycosyl compounds"/>
    <property type="evidence" value="ECO:0007669"/>
    <property type="project" value="InterPro"/>
</dbReference>
<feature type="signal peptide" evidence="1">
    <location>
        <begin position="1"/>
        <end position="18"/>
    </location>
</feature>
<name>A0A9P8JIQ7_AURME</name>
<dbReference type="AlphaFoldDB" id="A0A9P8JIQ7"/>
<dbReference type="Proteomes" id="UP000729357">
    <property type="component" value="Unassembled WGS sequence"/>
</dbReference>
<dbReference type="GO" id="GO:0005975">
    <property type="term" value="P:carbohydrate metabolic process"/>
    <property type="evidence" value="ECO:0007669"/>
    <property type="project" value="InterPro"/>
</dbReference>
<evidence type="ECO:0000313" key="2">
    <source>
        <dbReference type="EMBL" id="KAG9947054.1"/>
    </source>
</evidence>
<feature type="non-terminal residue" evidence="2">
    <location>
        <position position="98"/>
    </location>
</feature>
<dbReference type="EMBL" id="JAHFXS010004837">
    <property type="protein sequence ID" value="KAG9947054.1"/>
    <property type="molecule type" value="Genomic_DNA"/>
</dbReference>
<feature type="chain" id="PRO_5040247570" evidence="1">
    <location>
        <begin position="19"/>
        <end position="98"/>
    </location>
</feature>
<organism evidence="2 3">
    <name type="scientific">Aureobasidium melanogenum</name>
    <name type="common">Aureobasidium pullulans var. melanogenum</name>
    <dbReference type="NCBI Taxonomy" id="46634"/>
    <lineage>
        <taxon>Eukaryota</taxon>
        <taxon>Fungi</taxon>
        <taxon>Dikarya</taxon>
        <taxon>Ascomycota</taxon>
        <taxon>Pezizomycotina</taxon>
        <taxon>Dothideomycetes</taxon>
        <taxon>Dothideomycetidae</taxon>
        <taxon>Dothideales</taxon>
        <taxon>Saccotheciaceae</taxon>
        <taxon>Aureobasidium</taxon>
    </lineage>
</organism>
<accession>A0A9P8JIQ7</accession>
<evidence type="ECO:0000256" key="1">
    <source>
        <dbReference type="SAM" id="SignalP"/>
    </source>
</evidence>
<protein>
    <submittedName>
        <fullName evidence="2">Uncharacterized protein</fullName>
    </submittedName>
</protein>
<keyword evidence="1" id="KW-0732">Signal</keyword>
<keyword evidence="3" id="KW-1185">Reference proteome</keyword>
<gene>
    <name evidence="2" type="ORF">KCU98_g18300</name>
</gene>
<proteinExistence type="predicted"/>